<dbReference type="Pfam" id="PF03522">
    <property type="entry name" value="SLC12"/>
    <property type="match status" value="1"/>
</dbReference>
<dbReference type="GO" id="GO:0015379">
    <property type="term" value="F:potassium:chloride symporter activity"/>
    <property type="evidence" value="ECO:0007669"/>
    <property type="project" value="TreeGrafter"/>
</dbReference>
<comment type="similarity">
    <text evidence="2">Belongs to the SLC12A transporter family.</text>
</comment>
<dbReference type="GO" id="GO:0016020">
    <property type="term" value="C:membrane"/>
    <property type="evidence" value="ECO:0007669"/>
    <property type="project" value="UniProtKB-SubCell"/>
</dbReference>
<evidence type="ECO:0000256" key="6">
    <source>
        <dbReference type="ARBA" id="ARBA00022989"/>
    </source>
</evidence>
<keyword evidence="6 8" id="KW-1133">Transmembrane helix</keyword>
<dbReference type="WBParaSite" id="jg16375">
    <property type="protein sequence ID" value="jg16375"/>
    <property type="gene ID" value="jg16375"/>
</dbReference>
<feature type="transmembrane region" description="Helical" evidence="8">
    <location>
        <begin position="65"/>
        <end position="87"/>
    </location>
</feature>
<evidence type="ECO:0000259" key="10">
    <source>
        <dbReference type="Pfam" id="PF03522"/>
    </source>
</evidence>
<dbReference type="InterPro" id="IPR018491">
    <property type="entry name" value="SLC12_C"/>
</dbReference>
<accession>A0A915D7S7</accession>
<dbReference type="Pfam" id="PF00324">
    <property type="entry name" value="AA_permease"/>
    <property type="match status" value="1"/>
</dbReference>
<dbReference type="Gene3D" id="1.20.1740.10">
    <property type="entry name" value="Amino acid/polyamine transporter I"/>
    <property type="match status" value="1"/>
</dbReference>
<comment type="subcellular location">
    <subcellularLocation>
        <location evidence="1">Membrane</location>
        <topology evidence="1">Multi-pass membrane protein</topology>
    </subcellularLocation>
</comment>
<evidence type="ECO:0000256" key="3">
    <source>
        <dbReference type="ARBA" id="ARBA00019359"/>
    </source>
</evidence>
<dbReference type="InterPro" id="IPR004842">
    <property type="entry name" value="SLC12A_fam"/>
</dbReference>
<dbReference type="PANTHER" id="PTHR11827:SF72">
    <property type="entry name" value="GH08340P"/>
    <property type="match status" value="1"/>
</dbReference>
<dbReference type="GO" id="GO:0006884">
    <property type="term" value="P:cell volume homeostasis"/>
    <property type="evidence" value="ECO:0007669"/>
    <property type="project" value="TreeGrafter"/>
</dbReference>
<dbReference type="PANTHER" id="PTHR11827">
    <property type="entry name" value="SOLUTE CARRIER FAMILY 12, CATION COTRANSPORTERS"/>
    <property type="match status" value="1"/>
</dbReference>
<dbReference type="GO" id="GO:0055064">
    <property type="term" value="P:chloride ion homeostasis"/>
    <property type="evidence" value="ECO:0007669"/>
    <property type="project" value="TreeGrafter"/>
</dbReference>
<feature type="transmembrane region" description="Helical" evidence="8">
    <location>
        <begin position="127"/>
        <end position="144"/>
    </location>
</feature>
<feature type="transmembrane region" description="Helical" evidence="8">
    <location>
        <begin position="33"/>
        <end position="53"/>
    </location>
</feature>
<protein>
    <recommendedName>
        <fullName evidence="3">Solute carrier family 12 member 9</fullName>
    </recommendedName>
</protein>
<dbReference type="AlphaFoldDB" id="A0A915D7S7"/>
<organism evidence="11 12">
    <name type="scientific">Ditylenchus dipsaci</name>
    <dbReference type="NCBI Taxonomy" id="166011"/>
    <lineage>
        <taxon>Eukaryota</taxon>
        <taxon>Metazoa</taxon>
        <taxon>Ecdysozoa</taxon>
        <taxon>Nematoda</taxon>
        <taxon>Chromadorea</taxon>
        <taxon>Rhabditida</taxon>
        <taxon>Tylenchina</taxon>
        <taxon>Tylenchomorpha</taxon>
        <taxon>Sphaerularioidea</taxon>
        <taxon>Anguinidae</taxon>
        <taxon>Anguininae</taxon>
        <taxon>Ditylenchus</taxon>
    </lineage>
</organism>
<dbReference type="GO" id="GO:0055075">
    <property type="term" value="P:potassium ion homeostasis"/>
    <property type="evidence" value="ECO:0007669"/>
    <property type="project" value="TreeGrafter"/>
</dbReference>
<keyword evidence="5 8" id="KW-0812">Transmembrane</keyword>
<evidence type="ECO:0000256" key="1">
    <source>
        <dbReference type="ARBA" id="ARBA00004141"/>
    </source>
</evidence>
<evidence type="ECO:0000313" key="12">
    <source>
        <dbReference type="WBParaSite" id="jg16375"/>
    </source>
</evidence>
<feature type="transmembrane region" description="Helical" evidence="8">
    <location>
        <begin position="186"/>
        <end position="205"/>
    </location>
</feature>
<feature type="domain" description="SLC12A transporter C-terminal" evidence="10">
    <location>
        <begin position="279"/>
        <end position="375"/>
    </location>
</feature>
<evidence type="ECO:0000256" key="7">
    <source>
        <dbReference type="ARBA" id="ARBA00023136"/>
    </source>
</evidence>
<feature type="transmembrane region" description="Helical" evidence="8">
    <location>
        <begin position="156"/>
        <end position="174"/>
    </location>
</feature>
<keyword evidence="11" id="KW-1185">Reference proteome</keyword>
<evidence type="ECO:0000259" key="9">
    <source>
        <dbReference type="Pfam" id="PF00324"/>
    </source>
</evidence>
<evidence type="ECO:0000256" key="2">
    <source>
        <dbReference type="ARBA" id="ARBA00010593"/>
    </source>
</evidence>
<dbReference type="InterPro" id="IPR004841">
    <property type="entry name" value="AA-permease/SLC12A_dom"/>
</dbReference>
<sequence>MFSIIFSGVTGLMAGANMSGELARPNVSIPRGTLQAVFATLLTYILTAFLLCLTCSRNLLQSDYLVMVDISVFPSLILLGIFAATFFSSMSNLIGASRVLNRLAQDKLFGMLLQPATVEFGKGNNPVISVVISWSCVVLVFMMVGPMNRIAKITSIFFLLSYMGVNIACLALELTSAPNFRPNFKYFSWHTCALGAVSTITMMLVIDASMSAVAIVILMLLIMILHYQAPIGSWGSISQALIYHQVRKYLLLLDSRKEHVKFWRPQILLLVNKPATCCPLMDFVNDIKKSGLYVIGHVQRGSMAGDANNDAAAAAIDPLQQVYPYWLSLIDYLRLKAFVELTLTESARVGIQQLIRLSGMGAMKPNTVVLGFHEDQPSSNILSETHLLKDLKFSKIGRIEVVEYFTATDFVPKELNVDSDRLSSLEYVQIINDVLNLNKNLCIARHFGQKFDREVMLKQNGKRYIDVWPSHLFKPDENGLRWDNSSLFVLQLACILSILQDMHYQEIQLKSLLEQLRIKAKSVMVPWDHVVSQMERSATTGTQNIAQFPKSFVKAVNEMIRRNSNDTAVCFLNMPLPPGLNAEDQHEKYLQALRLLTDDLPPTLLVHGLSSVISTAL</sequence>
<dbReference type="Proteomes" id="UP000887574">
    <property type="component" value="Unplaced"/>
</dbReference>
<dbReference type="FunFam" id="1.20.1740.10:FF:000013">
    <property type="entry name" value="Solute carrier family 12 member"/>
    <property type="match status" value="1"/>
</dbReference>
<keyword evidence="4" id="KW-0813">Transport</keyword>
<evidence type="ECO:0000256" key="8">
    <source>
        <dbReference type="SAM" id="Phobius"/>
    </source>
</evidence>
<proteinExistence type="inferred from homology"/>
<feature type="domain" description="Amino acid permease/ SLC12A" evidence="9">
    <location>
        <begin position="1"/>
        <end position="268"/>
    </location>
</feature>
<evidence type="ECO:0000256" key="5">
    <source>
        <dbReference type="ARBA" id="ARBA00022692"/>
    </source>
</evidence>
<name>A0A915D7S7_9BILA</name>
<evidence type="ECO:0000256" key="4">
    <source>
        <dbReference type="ARBA" id="ARBA00022448"/>
    </source>
</evidence>
<feature type="transmembrane region" description="Helical" evidence="8">
    <location>
        <begin position="212"/>
        <end position="229"/>
    </location>
</feature>
<keyword evidence="7 8" id="KW-0472">Membrane</keyword>
<reference evidence="12" key="1">
    <citation type="submission" date="2022-11" db="UniProtKB">
        <authorList>
            <consortium name="WormBaseParasite"/>
        </authorList>
    </citation>
    <scope>IDENTIFICATION</scope>
</reference>
<evidence type="ECO:0000313" key="11">
    <source>
        <dbReference type="Proteomes" id="UP000887574"/>
    </source>
</evidence>